<feature type="repeat" description="ANK" evidence="2">
    <location>
        <begin position="1455"/>
        <end position="1487"/>
    </location>
</feature>
<dbReference type="EMBL" id="QLNT01000003">
    <property type="protein sequence ID" value="KAF3075292.1"/>
    <property type="molecule type" value="Genomic_DNA"/>
</dbReference>
<evidence type="ECO:0000313" key="5">
    <source>
        <dbReference type="EMBL" id="KAF3075292.1"/>
    </source>
</evidence>
<feature type="compositionally biased region" description="Basic and acidic residues" evidence="3">
    <location>
        <begin position="104"/>
        <end position="127"/>
    </location>
</feature>
<accession>A0A9P4XNF1</accession>
<keyword evidence="2" id="KW-0040">ANK repeat</keyword>
<dbReference type="InterPro" id="IPR056884">
    <property type="entry name" value="NPHP3-like_N"/>
</dbReference>
<evidence type="ECO:0000256" key="1">
    <source>
        <dbReference type="ARBA" id="ARBA00022737"/>
    </source>
</evidence>
<feature type="compositionally biased region" description="Polar residues" evidence="3">
    <location>
        <begin position="129"/>
        <end position="141"/>
    </location>
</feature>
<keyword evidence="1" id="KW-0677">Repeat</keyword>
<dbReference type="Pfam" id="PF00023">
    <property type="entry name" value="Ank"/>
    <property type="match status" value="1"/>
</dbReference>
<dbReference type="Pfam" id="PF12796">
    <property type="entry name" value="Ank_2"/>
    <property type="match status" value="1"/>
</dbReference>
<dbReference type="SUPFAM" id="SSF48403">
    <property type="entry name" value="Ankyrin repeat"/>
    <property type="match status" value="1"/>
</dbReference>
<dbReference type="PROSITE" id="PS50088">
    <property type="entry name" value="ANK_REPEAT"/>
    <property type="match status" value="3"/>
</dbReference>
<evidence type="ECO:0000259" key="4">
    <source>
        <dbReference type="PROSITE" id="PS00028"/>
    </source>
</evidence>
<dbReference type="Pfam" id="PF24883">
    <property type="entry name" value="NPHP3_N"/>
    <property type="match status" value="1"/>
</dbReference>
<dbReference type="InterPro" id="IPR036770">
    <property type="entry name" value="Ankyrin_rpt-contain_sf"/>
</dbReference>
<comment type="caution">
    <text evidence="5">The sequence shown here is derived from an EMBL/GenBank/DDBJ whole genome shotgun (WGS) entry which is preliminary data.</text>
</comment>
<evidence type="ECO:0000313" key="6">
    <source>
        <dbReference type="Proteomes" id="UP000801864"/>
    </source>
</evidence>
<feature type="domain" description="C2H2-type" evidence="4">
    <location>
        <begin position="471"/>
        <end position="491"/>
    </location>
</feature>
<dbReference type="SMART" id="SM00355">
    <property type="entry name" value="ZnF_C2H2"/>
    <property type="match status" value="4"/>
</dbReference>
<dbReference type="InterPro" id="IPR013087">
    <property type="entry name" value="Znf_C2H2_type"/>
</dbReference>
<keyword evidence="6" id="KW-1185">Reference proteome</keyword>
<dbReference type="Gene3D" id="3.40.50.300">
    <property type="entry name" value="P-loop containing nucleotide triphosphate hydrolases"/>
    <property type="match status" value="1"/>
</dbReference>
<dbReference type="PROSITE" id="PS00028">
    <property type="entry name" value="ZINC_FINGER_C2H2_1"/>
    <property type="match status" value="1"/>
</dbReference>
<feature type="region of interest" description="Disordered" evidence="3">
    <location>
        <begin position="590"/>
        <end position="614"/>
    </location>
</feature>
<feature type="repeat" description="ANK" evidence="2">
    <location>
        <begin position="1521"/>
        <end position="1553"/>
    </location>
</feature>
<sequence length="1587" mass="178487">MDQMDSTELFTSGRKISSDLLQLVVLFQLRQSPNYRHLAAEEQRFQLWAHSLGLYQQGHASLDYRVRDAEIVKSGFARILEELQTHIENLLAIERNERLPYEVQEISKGDRETVDNDSDRSDSERNNSPEASELSSPSDNSSFHEVEFRLNGLNDAITALYSLADKIRSSLHRPQRNIHQLYKHVPAEKRDAEIQEREEIEVAAVCYLHRQYLMENTDKTATAYDAAEIFAKYSSAGHWLLRRTGIANARRKQQFIYWKEHVVRLNQMRAELPERKIVQINPGTDGPVQSPLQLNPKFENTEQAALPVIPISTTTATTLKPGDLRSAISYQTRVSTVISPGGKKLEWPDPPRVDLVGGYFICPYCKTLCPEKYLQKNVWIVHLIHDLQPYHCTYEQCLDPNQVYGSRQEWINHENGHTRVWHCHEHSEEFETQPEYIQHLEDSHPDSTPEHFSPALVAAVVGPSMRIHRDCPFCPSGFSDIAQMQSHLIFHLERLAQLALHNGPNVSDGDTESGHSSQSHQGQLRGRKDSIFRDFDAEEDESSFAELVARDETTTVNTPSDVILSETTLSAVSRAISVPNVNEWLHNLVTEESPEETNTAHEDISSSRSPPKGNLKRFPLTEEYTIGWICSNSKTLSLAVAMLDKRYAYPTAPLNASYTYIKGSIGHHNIVISCPRIEDSIDDPTKKLNPNDFRKAFPSIQYCFIIGIGSGISPVTQLGDVVITTPPQHFQRVNSTQYTNDQPQPWEHFPTSLLDALNEIELAVKDFYFSGIIPRHIEEAKEKAPHLRSLHLNPSRTQDLLFKASYKHVDKPETTNSSASIGDGLGEVLTACYHCDVSQSIVRPPRDIKAHFGKTISETWVIERATIRNELGINYRSDMLCIEQKAAYFRTTVPYLLISGICDYADSHKNESWQDYATANAVACAKTIVECILSQSTGPDTPPLRSSRVDPFRWLSAIDYQSQLDHNLTKCAPGTCQWFLESEQYREWCNLDGKALLLHGPPGSGKSMIASRVLDHLSTTLLSEKSAVFCYAFCNFYRANEERAENIMCNLLKQLCQIQSPLPQSVEDLFARHRSQRTQPSLDEAASALRSLISIYPKTLIVVDGLDECESSSASQFVSKILDLLVDTRANFFATSRSLPNIIAIFQEHNSILMDMPSNSAANDIGQYIKSNAKRLPDFVDHSPDVLEQVTNTIIKYSDGLFRTARFLLDSIVDSKTPESMMDTLEEKSRRNDTLDAMMTRIRGQSADRRDLAMNTLLWMAFAFYPLRIRQLQHALAVEAGESSFDEANIPDTDDIASVCAGLVVIDTERDIFRFCNKSVKSWIIERRSKLFPDAWLYTTRACLTYLSFTAFESGIALSEDDLNSRFQLYPLYDYAAYYWGYYALEVPECPDILLFLGKRANAAAAAQVRFLTRADQYVALPEVSVAIHLAASFGLKEAMKVLLNVFDVDLKAHGGLTPLMVAAMSAQTSMVELLLAEGADIEAKDDGGRTALSLAVFRATEEMVDLLITRGAKVNFHDRDGSTPLLTAIDRGEKAVVQLLLARGADIELKSTNGEAPAAYAAKKENEDIASLLLAERQKSLTEKSP</sequence>
<feature type="repeat" description="ANK" evidence="2">
    <location>
        <begin position="1488"/>
        <end position="1520"/>
    </location>
</feature>
<dbReference type="InterPro" id="IPR027417">
    <property type="entry name" value="P-loop_NTPase"/>
</dbReference>
<dbReference type="InterPro" id="IPR035994">
    <property type="entry name" value="Nucleoside_phosphorylase_sf"/>
</dbReference>
<name>A0A9P4XNF1_9HYPO</name>
<evidence type="ECO:0000256" key="2">
    <source>
        <dbReference type="PROSITE-ProRule" id="PRU00023"/>
    </source>
</evidence>
<evidence type="ECO:0000256" key="3">
    <source>
        <dbReference type="SAM" id="MobiDB-lite"/>
    </source>
</evidence>
<dbReference type="SMART" id="SM00248">
    <property type="entry name" value="ANK"/>
    <property type="match status" value="5"/>
</dbReference>
<dbReference type="PANTHER" id="PTHR10039:SF15">
    <property type="entry name" value="NACHT DOMAIN-CONTAINING PROTEIN"/>
    <property type="match status" value="1"/>
</dbReference>
<protein>
    <submittedName>
        <fullName evidence="5">Ankyrin repeat protein</fullName>
    </submittedName>
</protein>
<dbReference type="PANTHER" id="PTHR10039">
    <property type="entry name" value="AMELOGENIN"/>
    <property type="match status" value="1"/>
</dbReference>
<dbReference type="InterPro" id="IPR002110">
    <property type="entry name" value="Ankyrin_rpt"/>
</dbReference>
<feature type="region of interest" description="Disordered" evidence="3">
    <location>
        <begin position="503"/>
        <end position="528"/>
    </location>
</feature>
<dbReference type="Gene3D" id="1.25.40.20">
    <property type="entry name" value="Ankyrin repeat-containing domain"/>
    <property type="match status" value="1"/>
</dbReference>
<dbReference type="SUPFAM" id="SSF52540">
    <property type="entry name" value="P-loop containing nucleoside triphosphate hydrolases"/>
    <property type="match status" value="1"/>
</dbReference>
<dbReference type="Proteomes" id="UP000801864">
    <property type="component" value="Unassembled WGS sequence"/>
</dbReference>
<feature type="compositionally biased region" description="Low complexity" evidence="3">
    <location>
        <begin position="514"/>
        <end position="523"/>
    </location>
</feature>
<dbReference type="PROSITE" id="PS50297">
    <property type="entry name" value="ANK_REP_REGION"/>
    <property type="match status" value="3"/>
</dbReference>
<reference evidence="5 6" key="1">
    <citation type="submission" date="2018-06" db="EMBL/GenBank/DDBJ databases">
        <title>Genome analysis of cellulolytic fungus Trichoderma lentiforme CFAM-422.</title>
        <authorList>
            <person name="Steindorff A.S."/>
            <person name="Formighieri E.F."/>
            <person name="Midorikawa G.E.O."/>
            <person name="Tamietti M.S."/>
            <person name="Ramos E.Z."/>
            <person name="Silva A.S."/>
            <person name="Bon E.P.S."/>
            <person name="Mendes T.D."/>
            <person name="Damaso M.C.T."/>
            <person name="Favaro L.C.L."/>
        </authorList>
    </citation>
    <scope>NUCLEOTIDE SEQUENCE [LARGE SCALE GENOMIC DNA]</scope>
    <source>
        <strain evidence="5 6">CFAM-422</strain>
    </source>
</reference>
<feature type="region of interest" description="Disordered" evidence="3">
    <location>
        <begin position="104"/>
        <end position="141"/>
    </location>
</feature>
<dbReference type="GO" id="GO:0003824">
    <property type="term" value="F:catalytic activity"/>
    <property type="evidence" value="ECO:0007669"/>
    <property type="project" value="InterPro"/>
</dbReference>
<proteinExistence type="predicted"/>
<dbReference type="Gene3D" id="3.40.50.1580">
    <property type="entry name" value="Nucleoside phosphorylase domain"/>
    <property type="match status" value="1"/>
</dbReference>
<gene>
    <name evidence="5" type="ORF">CFAM422_002427</name>
</gene>
<dbReference type="GO" id="GO:0009116">
    <property type="term" value="P:nucleoside metabolic process"/>
    <property type="evidence" value="ECO:0007669"/>
    <property type="project" value="InterPro"/>
</dbReference>
<organism evidence="5 6">
    <name type="scientific">Trichoderma lentiforme</name>
    <dbReference type="NCBI Taxonomy" id="1567552"/>
    <lineage>
        <taxon>Eukaryota</taxon>
        <taxon>Fungi</taxon>
        <taxon>Dikarya</taxon>
        <taxon>Ascomycota</taxon>
        <taxon>Pezizomycotina</taxon>
        <taxon>Sordariomycetes</taxon>
        <taxon>Hypocreomycetidae</taxon>
        <taxon>Hypocreales</taxon>
        <taxon>Hypocreaceae</taxon>
        <taxon>Trichoderma</taxon>
    </lineage>
</organism>
<dbReference type="SUPFAM" id="SSF53167">
    <property type="entry name" value="Purine and uridine phosphorylases"/>
    <property type="match status" value="1"/>
</dbReference>